<dbReference type="PANTHER" id="PTHR30537:SF5">
    <property type="entry name" value="HTH-TYPE TRANSCRIPTIONAL ACTIVATOR TTDR-RELATED"/>
    <property type="match status" value="1"/>
</dbReference>
<dbReference type="SUPFAM" id="SSF46785">
    <property type="entry name" value="Winged helix' DNA-binding domain"/>
    <property type="match status" value="1"/>
</dbReference>
<dbReference type="Gene3D" id="1.10.10.10">
    <property type="entry name" value="Winged helix-like DNA-binding domain superfamily/Winged helix DNA-binding domain"/>
    <property type="match status" value="1"/>
</dbReference>
<dbReference type="AlphaFoldDB" id="A0A328BA18"/>
<dbReference type="InterPro" id="IPR005119">
    <property type="entry name" value="LysR_subst-bd"/>
</dbReference>
<dbReference type="GO" id="GO:0006351">
    <property type="term" value="P:DNA-templated transcription"/>
    <property type="evidence" value="ECO:0007669"/>
    <property type="project" value="TreeGrafter"/>
</dbReference>
<protein>
    <submittedName>
        <fullName evidence="6">LysR family transcriptional regulator</fullName>
    </submittedName>
</protein>
<evidence type="ECO:0000313" key="6">
    <source>
        <dbReference type="EMBL" id="RAK64290.1"/>
    </source>
</evidence>
<dbReference type="GO" id="GO:0003700">
    <property type="term" value="F:DNA-binding transcription factor activity"/>
    <property type="evidence" value="ECO:0007669"/>
    <property type="project" value="InterPro"/>
</dbReference>
<dbReference type="GO" id="GO:0043565">
    <property type="term" value="F:sequence-specific DNA binding"/>
    <property type="evidence" value="ECO:0007669"/>
    <property type="project" value="TreeGrafter"/>
</dbReference>
<sequence>MDRLDELSTFLAVIETGSLAAAARRLRRSPAAVTRTLAALEGRIGARLIERTTRRLAVTPAGRRLADEARAVLAAYETAMAREEAGPLRGLLRISAPLVFGRRHVAPLLGRFLDAHPQLAAELVLNDRNLDLVDEGLDVALRIGALADSSLVARKVGEVRRQVVAAPAYIARRGAPQRPAELAAHDVVYASTQPGPTEWRFDSRLGREAVRLRPRLMVNAIEAAVAAVVEGRGVSRLFSYQVADELADGRLVRLLEDWEPSPIPVQLVTASSRLMPPRVRAFLDFAAVELSALPVIRPA</sequence>
<evidence type="ECO:0000256" key="4">
    <source>
        <dbReference type="ARBA" id="ARBA00023163"/>
    </source>
</evidence>
<comment type="similarity">
    <text evidence="1">Belongs to the LysR transcriptional regulatory family.</text>
</comment>
<keyword evidence="4" id="KW-0804">Transcription</keyword>
<dbReference type="PROSITE" id="PS50931">
    <property type="entry name" value="HTH_LYSR"/>
    <property type="match status" value="1"/>
</dbReference>
<dbReference type="CDD" id="cd08471">
    <property type="entry name" value="PBP2_CrgA_like_2"/>
    <property type="match status" value="1"/>
</dbReference>
<dbReference type="SUPFAM" id="SSF53850">
    <property type="entry name" value="Periplasmic binding protein-like II"/>
    <property type="match status" value="1"/>
</dbReference>
<evidence type="ECO:0000256" key="2">
    <source>
        <dbReference type="ARBA" id="ARBA00023015"/>
    </source>
</evidence>
<proteinExistence type="inferred from homology"/>
<dbReference type="Pfam" id="PF00126">
    <property type="entry name" value="HTH_1"/>
    <property type="match status" value="1"/>
</dbReference>
<dbReference type="InterPro" id="IPR058163">
    <property type="entry name" value="LysR-type_TF_proteobact-type"/>
</dbReference>
<dbReference type="EMBL" id="QFYS01000006">
    <property type="protein sequence ID" value="RAK64290.1"/>
    <property type="molecule type" value="Genomic_DNA"/>
</dbReference>
<dbReference type="OrthoDB" id="9786526at2"/>
<evidence type="ECO:0000313" key="7">
    <source>
        <dbReference type="Proteomes" id="UP000249524"/>
    </source>
</evidence>
<dbReference type="InterPro" id="IPR000847">
    <property type="entry name" value="LysR_HTH_N"/>
</dbReference>
<dbReference type="FunFam" id="1.10.10.10:FF:000001">
    <property type="entry name" value="LysR family transcriptional regulator"/>
    <property type="match status" value="1"/>
</dbReference>
<name>A0A328BA18_9CAUL</name>
<comment type="caution">
    <text evidence="6">The sequence shown here is derived from an EMBL/GenBank/DDBJ whole genome shotgun (WGS) entry which is preliminary data.</text>
</comment>
<keyword evidence="7" id="KW-1185">Reference proteome</keyword>
<dbReference type="InterPro" id="IPR036390">
    <property type="entry name" value="WH_DNA-bd_sf"/>
</dbReference>
<feature type="domain" description="HTH lysR-type" evidence="5">
    <location>
        <begin position="1"/>
        <end position="59"/>
    </location>
</feature>
<evidence type="ECO:0000259" key="5">
    <source>
        <dbReference type="PROSITE" id="PS50931"/>
    </source>
</evidence>
<dbReference type="Gene3D" id="3.40.190.290">
    <property type="match status" value="1"/>
</dbReference>
<dbReference type="InterPro" id="IPR036388">
    <property type="entry name" value="WH-like_DNA-bd_sf"/>
</dbReference>
<organism evidence="6 7">
    <name type="scientific">Phenylobacterium kunshanense</name>
    <dbReference type="NCBI Taxonomy" id="1445034"/>
    <lineage>
        <taxon>Bacteria</taxon>
        <taxon>Pseudomonadati</taxon>
        <taxon>Pseudomonadota</taxon>
        <taxon>Alphaproteobacteria</taxon>
        <taxon>Caulobacterales</taxon>
        <taxon>Caulobacteraceae</taxon>
        <taxon>Phenylobacterium</taxon>
    </lineage>
</organism>
<keyword evidence="3" id="KW-0238">DNA-binding</keyword>
<dbReference type="PANTHER" id="PTHR30537">
    <property type="entry name" value="HTH-TYPE TRANSCRIPTIONAL REGULATOR"/>
    <property type="match status" value="1"/>
</dbReference>
<accession>A0A328BA18</accession>
<evidence type="ECO:0000256" key="1">
    <source>
        <dbReference type="ARBA" id="ARBA00009437"/>
    </source>
</evidence>
<gene>
    <name evidence="6" type="ORF">DJ019_14020</name>
</gene>
<reference evidence="6 7" key="1">
    <citation type="submission" date="2018-05" db="EMBL/GenBank/DDBJ databases">
        <authorList>
            <person name="Lanie J.A."/>
            <person name="Ng W.-L."/>
            <person name="Kazmierczak K.M."/>
            <person name="Andrzejewski T.M."/>
            <person name="Davidsen T.M."/>
            <person name="Wayne K.J."/>
            <person name="Tettelin H."/>
            <person name="Glass J.I."/>
            <person name="Rusch D."/>
            <person name="Podicherti R."/>
            <person name="Tsui H.-C.T."/>
            <person name="Winkler M.E."/>
        </authorList>
    </citation>
    <scope>NUCLEOTIDE SEQUENCE [LARGE SCALE GENOMIC DNA]</scope>
    <source>
        <strain evidence="6 7">BUT-10</strain>
    </source>
</reference>
<keyword evidence="2" id="KW-0805">Transcription regulation</keyword>
<dbReference type="RefSeq" id="WP_111276677.1">
    <property type="nucleotide sequence ID" value="NZ_QFYS01000006.1"/>
</dbReference>
<evidence type="ECO:0000256" key="3">
    <source>
        <dbReference type="ARBA" id="ARBA00023125"/>
    </source>
</evidence>
<dbReference type="Pfam" id="PF03466">
    <property type="entry name" value="LysR_substrate"/>
    <property type="match status" value="1"/>
</dbReference>
<dbReference type="Proteomes" id="UP000249524">
    <property type="component" value="Unassembled WGS sequence"/>
</dbReference>